<evidence type="ECO:0000256" key="1">
    <source>
        <dbReference type="ARBA" id="ARBA00022536"/>
    </source>
</evidence>
<keyword evidence="2" id="KW-0812">Transmembrane</keyword>
<dbReference type="PROSITE" id="PS50055">
    <property type="entry name" value="TYR_PHOSPHATASE_PTP"/>
    <property type="match status" value="1"/>
</dbReference>
<dbReference type="OMA" id="FHEIHAV"/>
<feature type="domain" description="Tyrosine-protein phosphatase" evidence="3">
    <location>
        <begin position="450"/>
        <end position="525"/>
    </location>
</feature>
<keyword evidence="2" id="KW-0472">Membrane</keyword>
<dbReference type="GO" id="GO:0004725">
    <property type="term" value="F:protein tyrosine phosphatase activity"/>
    <property type="evidence" value="ECO:0007669"/>
    <property type="project" value="InterPro"/>
</dbReference>
<evidence type="ECO:0000313" key="4">
    <source>
        <dbReference type="EnsemblMetazoa" id="G34294.1:cds"/>
    </source>
</evidence>
<dbReference type="OrthoDB" id="6274266at2759"/>
<evidence type="ECO:0000313" key="5">
    <source>
        <dbReference type="Proteomes" id="UP000005408"/>
    </source>
</evidence>
<dbReference type="SUPFAM" id="SSF52799">
    <property type="entry name" value="(Phosphotyrosine protein) phosphatases II"/>
    <property type="match status" value="1"/>
</dbReference>
<reference evidence="4" key="1">
    <citation type="submission" date="2022-08" db="UniProtKB">
        <authorList>
            <consortium name="EnsemblMetazoa"/>
        </authorList>
    </citation>
    <scope>IDENTIFICATION</scope>
    <source>
        <strain evidence="4">05x7-T-G4-1.051#20</strain>
    </source>
</reference>
<dbReference type="EnsemblMetazoa" id="G34294.1">
    <property type="protein sequence ID" value="G34294.1:cds"/>
    <property type="gene ID" value="G34294"/>
</dbReference>
<protein>
    <recommendedName>
        <fullName evidence="3">Tyrosine-protein phosphatase domain-containing protein</fullName>
    </recommendedName>
</protein>
<dbReference type="SUPFAM" id="SSF49785">
    <property type="entry name" value="Galactose-binding domain-like"/>
    <property type="match status" value="1"/>
</dbReference>
<proteinExistence type="predicted"/>
<organism evidence="4 5">
    <name type="scientific">Magallana gigas</name>
    <name type="common">Pacific oyster</name>
    <name type="synonym">Crassostrea gigas</name>
    <dbReference type="NCBI Taxonomy" id="29159"/>
    <lineage>
        <taxon>Eukaryota</taxon>
        <taxon>Metazoa</taxon>
        <taxon>Spiralia</taxon>
        <taxon>Lophotrochozoa</taxon>
        <taxon>Mollusca</taxon>
        <taxon>Bivalvia</taxon>
        <taxon>Autobranchia</taxon>
        <taxon>Pteriomorphia</taxon>
        <taxon>Ostreida</taxon>
        <taxon>Ostreoidea</taxon>
        <taxon>Ostreidae</taxon>
        <taxon>Magallana</taxon>
    </lineage>
</organism>
<dbReference type="Gene3D" id="3.90.190.10">
    <property type="entry name" value="Protein tyrosine phosphatase superfamily"/>
    <property type="match status" value="1"/>
</dbReference>
<name>A0A8W8MSI6_MAGGI</name>
<dbReference type="GO" id="GO:0005044">
    <property type="term" value="F:scavenger receptor activity"/>
    <property type="evidence" value="ECO:0007669"/>
    <property type="project" value="InterPro"/>
</dbReference>
<dbReference type="Pfam" id="PF00102">
    <property type="entry name" value="Y_phosphatase"/>
    <property type="match status" value="1"/>
</dbReference>
<accession>A0A8W8MSI6</accession>
<dbReference type="InterPro" id="IPR000242">
    <property type="entry name" value="PTP_cat"/>
</dbReference>
<dbReference type="Proteomes" id="UP000005408">
    <property type="component" value="Unassembled WGS sequence"/>
</dbReference>
<dbReference type="Gene3D" id="2.60.120.260">
    <property type="entry name" value="Galactose-binding domain-like"/>
    <property type="match status" value="1"/>
</dbReference>
<keyword evidence="1" id="KW-0245">EGF-like domain</keyword>
<keyword evidence="5" id="KW-1185">Reference proteome</keyword>
<dbReference type="Pfam" id="PF22633">
    <property type="entry name" value="F5_F8_type_C_2"/>
    <property type="match status" value="1"/>
</dbReference>
<keyword evidence="2" id="KW-1133">Transmembrane helix</keyword>
<dbReference type="InterPro" id="IPR008979">
    <property type="entry name" value="Galactose-bd-like_sf"/>
</dbReference>
<evidence type="ECO:0000259" key="3">
    <source>
        <dbReference type="PROSITE" id="PS50055"/>
    </source>
</evidence>
<feature type="transmembrane region" description="Helical" evidence="2">
    <location>
        <begin position="321"/>
        <end position="344"/>
    </location>
</feature>
<evidence type="ECO:0000256" key="2">
    <source>
        <dbReference type="SAM" id="Phobius"/>
    </source>
</evidence>
<dbReference type="PANTHER" id="PTHR24043:SF8">
    <property type="entry name" value="EGF-LIKE DOMAIN-CONTAINING PROTEIN"/>
    <property type="match status" value="1"/>
</dbReference>
<dbReference type="InterPro" id="IPR029021">
    <property type="entry name" value="Prot-tyrosine_phosphatase-like"/>
</dbReference>
<dbReference type="PANTHER" id="PTHR24043">
    <property type="entry name" value="SCAVENGER RECEPTOR CLASS F"/>
    <property type="match status" value="1"/>
</dbReference>
<sequence length="535" mass="60287">MIIIEGIIINIFSHVLMFMYLGQSHGLDNLALLKPTWEQNPWPNVDKYKTANAVDGRYTDRRAYGGQCTISNDGKYTAEWRVDLGNVVSISHIDIYYRTENTNPGSYTNRMAGFSLYVSNTTFKDDGHLCFHEIHAVQGTPIEDQKISCSVLGRYVIYYNERLPNVTYPSYYSEYAYNELCEVEVYGCNQTFGDICSYPCPLNCLDRLCYTSTGQCYRCVPGYQGLNCSQECVNGKYGLSCENNCNHCQQDTQCHNVNGSCLQGCSPGYIGPLCNITCSKTFYGLNCLQQCSANCVNQTCHHESGTCQLIDASKSDKVKQVYIIGGVVGVVIVFSLIFGMLILYKRNGCITWKRGKDTTFNNSEAVAQSSPNTALNFSNIYQNIQIDDSATVRGNDKTADDDNDVDIDEKIHNENPYGDVYHNGKTIQYVDVGNLGNEIIEKSKNENDGFKKEYATLLYGERYPCKVAKRPKNIPRNRFKTTFPYDHSRVVLVSANTDYINANYIDGLNRDKQYIAAQGPKPNTVQWGLRYPDAR</sequence>
<dbReference type="InterPro" id="IPR042635">
    <property type="entry name" value="MEGF10/SREC1/2-like"/>
</dbReference>
<dbReference type="AlphaFoldDB" id="A0A8W8MSI6"/>
<dbReference type="Gene3D" id="2.170.300.10">
    <property type="entry name" value="Tie2 ligand-binding domain superfamily"/>
    <property type="match status" value="1"/>
</dbReference>